<gene>
    <name evidence="1" type="ORF">B6A10_16295</name>
</gene>
<evidence type="ECO:0008006" key="3">
    <source>
        <dbReference type="Google" id="ProtNLM"/>
    </source>
</evidence>
<keyword evidence="2" id="KW-1185">Reference proteome</keyword>
<feature type="non-terminal residue" evidence="1">
    <location>
        <position position="1"/>
    </location>
</feature>
<evidence type="ECO:0000313" key="2">
    <source>
        <dbReference type="Proteomes" id="UP000661715"/>
    </source>
</evidence>
<reference evidence="1 2" key="1">
    <citation type="journal article" date="2020" name="Microbiol. Res.">
        <title>Flavobacterium pokkalii sp. nov., a novel plant growth promoting native rhizobacteria isolated from pokkali rice grown in coastal saline affected agricultural regions of southern India, Kerala.</title>
        <authorList>
            <person name="Menon R.R."/>
            <person name="Kumari S."/>
            <person name="Viver T."/>
            <person name="Rameshkumar N."/>
        </authorList>
    </citation>
    <scope>NUCLEOTIDE SEQUENCE [LARGE SCALE GENOMIC DNA]</scope>
    <source>
        <strain evidence="1 2">L1I52</strain>
    </source>
</reference>
<protein>
    <recommendedName>
        <fullName evidence="3">Tox-MPTase3 domain-containing protein</fullName>
    </recommendedName>
</protein>
<evidence type="ECO:0000313" key="1">
    <source>
        <dbReference type="EMBL" id="MBD0726729.1"/>
    </source>
</evidence>
<name>A0ABR7UVN1_9FLAO</name>
<accession>A0ABR7UVN1</accession>
<dbReference type="EMBL" id="NASZ01000060">
    <property type="protein sequence ID" value="MBD0726729.1"/>
    <property type="molecule type" value="Genomic_DNA"/>
</dbReference>
<dbReference type="Proteomes" id="UP000661715">
    <property type="component" value="Unassembled WGS sequence"/>
</dbReference>
<organism evidence="1 2">
    <name type="scientific">Flavobacterium pokkalii</name>
    <dbReference type="NCBI Taxonomy" id="1940408"/>
    <lineage>
        <taxon>Bacteria</taxon>
        <taxon>Pseudomonadati</taxon>
        <taxon>Bacteroidota</taxon>
        <taxon>Flavobacteriia</taxon>
        <taxon>Flavobacteriales</taxon>
        <taxon>Flavobacteriaceae</taxon>
        <taxon>Flavobacterium</taxon>
    </lineage>
</organism>
<proteinExistence type="predicted"/>
<dbReference type="RefSeq" id="WP_188221710.1">
    <property type="nucleotide sequence ID" value="NZ_NASZ01000060.1"/>
</dbReference>
<comment type="caution">
    <text evidence="1">The sequence shown here is derived from an EMBL/GenBank/DDBJ whole genome shotgun (WGS) entry which is preliminary data.</text>
</comment>
<sequence length="61" mass="6842">TSFFVAMTILHELVHYGRFHNSLPQKHNGDEAGHVFETSVFNHVLGINGSTQIASNYGWNL</sequence>